<feature type="domain" description="Inosine/uridine-preferring nucleoside hydrolase" evidence="3">
    <location>
        <begin position="5"/>
        <end position="207"/>
    </location>
</feature>
<comment type="caution">
    <text evidence="4">The sequence shown here is derived from an EMBL/GenBank/DDBJ whole genome shotgun (WGS) entry which is preliminary data.</text>
</comment>
<protein>
    <submittedName>
        <fullName evidence="4">Nucleoside hydrolase</fullName>
    </submittedName>
</protein>
<dbReference type="InterPro" id="IPR036452">
    <property type="entry name" value="Ribo_hydro-like"/>
</dbReference>
<dbReference type="EMBL" id="JBHTAX010000005">
    <property type="protein sequence ID" value="MFC7192763.1"/>
    <property type="molecule type" value="Genomic_DNA"/>
</dbReference>
<organism evidence="4 5">
    <name type="scientific">Halocatena marina</name>
    <dbReference type="NCBI Taxonomy" id="2934937"/>
    <lineage>
        <taxon>Archaea</taxon>
        <taxon>Methanobacteriati</taxon>
        <taxon>Methanobacteriota</taxon>
        <taxon>Stenosarchaea group</taxon>
        <taxon>Halobacteria</taxon>
        <taxon>Halobacteriales</taxon>
        <taxon>Natronomonadaceae</taxon>
        <taxon>Halocatena</taxon>
    </lineage>
</organism>
<dbReference type="Gene3D" id="3.90.245.10">
    <property type="entry name" value="Ribonucleoside hydrolase-like"/>
    <property type="match status" value="1"/>
</dbReference>
<evidence type="ECO:0000313" key="5">
    <source>
        <dbReference type="Proteomes" id="UP001596417"/>
    </source>
</evidence>
<evidence type="ECO:0000313" key="4">
    <source>
        <dbReference type="EMBL" id="MFC7192763.1"/>
    </source>
</evidence>
<dbReference type="Proteomes" id="UP001596417">
    <property type="component" value="Unassembled WGS sequence"/>
</dbReference>
<evidence type="ECO:0000256" key="1">
    <source>
        <dbReference type="ARBA" id="ARBA00022801"/>
    </source>
</evidence>
<dbReference type="SUPFAM" id="SSF53590">
    <property type="entry name" value="Nucleoside hydrolase"/>
    <property type="match status" value="1"/>
</dbReference>
<gene>
    <name evidence="4" type="ORF">ACFQL7_25115</name>
</gene>
<dbReference type="InterPro" id="IPR001910">
    <property type="entry name" value="Inosine/uridine_hydrolase_dom"/>
</dbReference>
<dbReference type="PANTHER" id="PTHR12304">
    <property type="entry name" value="INOSINE-URIDINE PREFERRING NUCLEOSIDE HYDROLASE"/>
    <property type="match status" value="1"/>
</dbReference>
<name>A0ABD5YUJ2_9EURY</name>
<keyword evidence="5" id="KW-1185">Reference proteome</keyword>
<proteinExistence type="predicted"/>
<accession>A0ABD5YUJ2</accession>
<keyword evidence="1 4" id="KW-0378">Hydrolase</keyword>
<evidence type="ECO:0000256" key="2">
    <source>
        <dbReference type="ARBA" id="ARBA00023295"/>
    </source>
</evidence>
<sequence>MRKKVHLDVDTGNDDAILLAMMLAAEDVDVVGVSTVCGNSTLTNTTQNTLSILELFDRTDVPVAKGAERPFVREHHDAEWVHGENGIRGDLPDPSTSPVDQTAMEFICKQVETYGHRLTIAAVGPLTNIALAIANRPTLPDDIDELYLMGGAAHTHGNITPVAEFNFWGDPEAASRVMQDGFPRMVGLDVTNQATVLPEFIDKLRMPRHLSILSLIGLIIQMSL</sequence>
<dbReference type="Pfam" id="PF01156">
    <property type="entry name" value="IU_nuc_hydro"/>
    <property type="match status" value="1"/>
</dbReference>
<dbReference type="AlphaFoldDB" id="A0ABD5YUJ2"/>
<evidence type="ECO:0000259" key="3">
    <source>
        <dbReference type="Pfam" id="PF01156"/>
    </source>
</evidence>
<dbReference type="GO" id="GO:0016799">
    <property type="term" value="F:hydrolase activity, hydrolyzing N-glycosyl compounds"/>
    <property type="evidence" value="ECO:0007669"/>
    <property type="project" value="UniProtKB-ARBA"/>
</dbReference>
<dbReference type="PANTHER" id="PTHR12304:SF4">
    <property type="entry name" value="URIDINE NUCLEOSIDASE"/>
    <property type="match status" value="1"/>
</dbReference>
<keyword evidence="2" id="KW-0326">Glycosidase</keyword>
<dbReference type="InterPro" id="IPR023186">
    <property type="entry name" value="IUNH"/>
</dbReference>
<dbReference type="RefSeq" id="WP_390206829.1">
    <property type="nucleotide sequence ID" value="NZ_JBHTAX010000005.1"/>
</dbReference>
<reference evidence="4 5" key="1">
    <citation type="journal article" date="2019" name="Int. J. Syst. Evol. Microbiol.">
        <title>The Global Catalogue of Microorganisms (GCM) 10K type strain sequencing project: providing services to taxonomists for standard genome sequencing and annotation.</title>
        <authorList>
            <consortium name="The Broad Institute Genomics Platform"/>
            <consortium name="The Broad Institute Genome Sequencing Center for Infectious Disease"/>
            <person name="Wu L."/>
            <person name="Ma J."/>
        </authorList>
    </citation>
    <scope>NUCLEOTIDE SEQUENCE [LARGE SCALE GENOMIC DNA]</scope>
    <source>
        <strain evidence="4 5">RDMS1</strain>
    </source>
</reference>